<dbReference type="eggNOG" id="COG0420">
    <property type="taxonomic scope" value="Bacteria"/>
</dbReference>
<evidence type="ECO:0000313" key="4">
    <source>
        <dbReference type="Proteomes" id="UP000006866"/>
    </source>
</evidence>
<dbReference type="RefSeq" id="WP_014553280.1">
    <property type="nucleotide sequence ID" value="NC_017455.1"/>
</dbReference>
<reference evidence="3 4" key="2">
    <citation type="journal article" date="2011" name="Stand. Genomic Sci.">
        <title>Complete genome sequence of the extremely halophilic Halanaerobium praevalens type strain (GSL).</title>
        <authorList>
            <person name="Ivanova N."/>
            <person name="Sikorski J."/>
            <person name="Chertkov O."/>
            <person name="Nolan M."/>
            <person name="Lucas S."/>
            <person name="Hammon N."/>
            <person name="Deshpande S."/>
            <person name="Cheng J.F."/>
            <person name="Tapia R."/>
            <person name="Han C."/>
            <person name="Goodwin L."/>
            <person name="Pitluck S."/>
            <person name="Huntemann M."/>
            <person name="Liolios K."/>
            <person name="Pagani I."/>
            <person name="Mavromatis K."/>
            <person name="Ovchinikova G."/>
            <person name="Pati A."/>
            <person name="Chen A."/>
            <person name="Palaniappan K."/>
            <person name="Land M."/>
            <person name="Hauser L."/>
            <person name="Brambilla E.M."/>
            <person name="Kannan K.P."/>
            <person name="Rohde M."/>
            <person name="Tindall B.J."/>
            <person name="Goker M."/>
            <person name="Detter J.C."/>
            <person name="Woyke T."/>
            <person name="Bristow J."/>
            <person name="Eisen J.A."/>
            <person name="Markowitz V."/>
            <person name="Hugenholtz P."/>
            <person name="Kyrpides N.C."/>
            <person name="Klenk H.P."/>
            <person name="Lapidus A."/>
        </authorList>
    </citation>
    <scope>NUCLEOTIDE SEQUENCE [LARGE SCALE GENOMIC DNA]</scope>
    <source>
        <strain evidence="4">ATCC 33744 / DSM 2228 / GSL</strain>
    </source>
</reference>
<dbReference type="STRING" id="572479.Hprae_1099"/>
<dbReference type="PATRIC" id="fig|572479.3.peg.1112"/>
<dbReference type="AlphaFoldDB" id="E3DLQ3"/>
<sequence>MAEKIKFIHTADIHLGQNLSYNQPENKKLKQILQQAAKKALQNLVDLAIKEEVDFILIAGDLYDQAARSIKASRFFLKQAKYLEQKNIKIYIISGNHDPAGVEKEVFSLPANVFYFSSTEVEIKNYYKNSKLKARILGQSYQQKFEARKMYQNYNAPDQSVFNIALLHTALNKNNKRYVPTNKTELLTKKNINYWALGHLHQYQKIKKENPAIFFPGTLQAHNIREEGVKGAILVEVDQNLKIKEQFISLAPVIFQKLEIELEKEKKIENLSDLQILLAEKTESLSKNLKIKNQNNKYQIKAVILRILIKGRSEINNYLENNRAEIAATLKDYLKNRCLEKEPYLYPNSLYLKTAPALDSLAAELENNPIYQHLDDLINRIKTDPDLEAELLAEWGEIWNGSSDSENRSNFKFYPDQKIIREILREAKNNIISELLEGAD</sequence>
<evidence type="ECO:0000259" key="2">
    <source>
        <dbReference type="Pfam" id="PF00149"/>
    </source>
</evidence>
<dbReference type="PANTHER" id="PTHR30337">
    <property type="entry name" value="COMPONENT OF ATP-DEPENDENT DSDNA EXONUCLEASE"/>
    <property type="match status" value="1"/>
</dbReference>
<reference evidence="4" key="1">
    <citation type="submission" date="2010-10" db="EMBL/GenBank/DDBJ databases">
        <title>The complete genome of Halanaerobium praevalens DSM 2228.</title>
        <authorList>
            <consortium name="US DOE Joint Genome Institute (JGI-PGF)"/>
            <person name="Lucas S."/>
            <person name="Copeland A."/>
            <person name="Lapidus A."/>
            <person name="Glavina del Rio T."/>
            <person name="Dalin E."/>
            <person name="Tice H."/>
            <person name="Bruce D."/>
            <person name="Goodwin L."/>
            <person name="Pitluck S."/>
            <person name="Kyrpides N."/>
            <person name="Mavromatis K."/>
            <person name="Ivanova N."/>
            <person name="Ovchinnikova G."/>
            <person name="Chertkov O."/>
            <person name="Detter J.C."/>
            <person name="Han C."/>
            <person name="Larimer F."/>
            <person name="Land M."/>
            <person name="Hauser L."/>
            <person name="Markowitz V."/>
            <person name="Cheng J.-F."/>
            <person name="Hugenholtz P."/>
            <person name="Woyke T."/>
            <person name="Wu D."/>
            <person name="Tindall B."/>
            <person name="Pomrenke H.G."/>
            <person name="Brambilla E."/>
            <person name="Klenk H.-P."/>
            <person name="Eisen J.A."/>
        </authorList>
    </citation>
    <scope>NUCLEOTIDE SEQUENCE [LARGE SCALE GENOMIC DNA]</scope>
    <source>
        <strain evidence="4">ATCC 33744 / DSM 2228 / GSL</strain>
    </source>
</reference>
<protein>
    <submittedName>
        <fullName evidence="3">Metallophosphoesterase</fullName>
    </submittedName>
</protein>
<dbReference type="InterPro" id="IPR029052">
    <property type="entry name" value="Metallo-depent_PP-like"/>
</dbReference>
<dbReference type="Pfam" id="PF00149">
    <property type="entry name" value="Metallophos"/>
    <property type="match status" value="1"/>
</dbReference>
<keyword evidence="4" id="KW-1185">Reference proteome</keyword>
<dbReference type="InterPro" id="IPR041796">
    <property type="entry name" value="Mre11_N"/>
</dbReference>
<dbReference type="Proteomes" id="UP000006866">
    <property type="component" value="Chromosome"/>
</dbReference>
<accession>E3DLQ3</accession>
<dbReference type="OrthoDB" id="9773856at2"/>
<dbReference type="EMBL" id="CP002175">
    <property type="protein sequence ID" value="ADO77250.1"/>
    <property type="molecule type" value="Genomic_DNA"/>
</dbReference>
<dbReference type="HOGENOM" id="CLU_026621_4_0_9"/>
<organism evidence="3 4">
    <name type="scientific">Halanaerobium praevalens (strain ATCC 33744 / DSM 2228 / GSL)</name>
    <dbReference type="NCBI Taxonomy" id="572479"/>
    <lineage>
        <taxon>Bacteria</taxon>
        <taxon>Bacillati</taxon>
        <taxon>Bacillota</taxon>
        <taxon>Clostridia</taxon>
        <taxon>Halanaerobiales</taxon>
        <taxon>Halanaerobiaceae</taxon>
        <taxon>Halanaerobium</taxon>
    </lineage>
</organism>
<dbReference type="PANTHER" id="PTHR30337:SF7">
    <property type="entry name" value="PHOSPHOESTERASE"/>
    <property type="match status" value="1"/>
</dbReference>
<dbReference type="KEGG" id="hpk:Hprae_1099"/>
<feature type="domain" description="Calcineurin-like phosphoesterase" evidence="2">
    <location>
        <begin position="5"/>
        <end position="203"/>
    </location>
</feature>
<dbReference type="Gene3D" id="3.60.21.10">
    <property type="match status" value="1"/>
</dbReference>
<keyword evidence="1" id="KW-0378">Hydrolase</keyword>
<name>E3DLQ3_HALPG</name>
<dbReference type="CDD" id="cd00840">
    <property type="entry name" value="MPP_Mre11_N"/>
    <property type="match status" value="1"/>
</dbReference>
<dbReference type="InterPro" id="IPR004843">
    <property type="entry name" value="Calcineurin-like_PHP"/>
</dbReference>
<gene>
    <name evidence="3" type="ordered locus">Hprae_1099</name>
</gene>
<dbReference type="SUPFAM" id="SSF56300">
    <property type="entry name" value="Metallo-dependent phosphatases"/>
    <property type="match status" value="1"/>
</dbReference>
<evidence type="ECO:0000313" key="3">
    <source>
        <dbReference type="EMBL" id="ADO77250.1"/>
    </source>
</evidence>
<evidence type="ECO:0000256" key="1">
    <source>
        <dbReference type="ARBA" id="ARBA00022801"/>
    </source>
</evidence>
<dbReference type="InterPro" id="IPR050535">
    <property type="entry name" value="DNA_Repair-Maintenance_Comp"/>
</dbReference>
<proteinExistence type="predicted"/>
<dbReference type="GO" id="GO:0016787">
    <property type="term" value="F:hydrolase activity"/>
    <property type="evidence" value="ECO:0007669"/>
    <property type="project" value="UniProtKB-KW"/>
</dbReference>